<feature type="signal peptide" evidence="7">
    <location>
        <begin position="1"/>
        <end position="21"/>
    </location>
</feature>
<dbReference type="Proteomes" id="UP000183670">
    <property type="component" value="Unassembled WGS sequence"/>
</dbReference>
<name>A0A1G6G6C3_BACOV</name>
<reference evidence="9 10" key="1">
    <citation type="submission" date="2016-10" db="EMBL/GenBank/DDBJ databases">
        <authorList>
            <person name="de Groot N.N."/>
        </authorList>
    </citation>
    <scope>NUCLEOTIDE SEQUENCE [LARGE SCALE GENOMIC DNA]</scope>
    <source>
        <strain evidence="9 10">NLAE-zl-C500</strain>
    </source>
</reference>
<dbReference type="AlphaFoldDB" id="A0A1G6G6C3"/>
<dbReference type="InterPro" id="IPR006710">
    <property type="entry name" value="Glyco_hydro_43"/>
</dbReference>
<evidence type="ECO:0000256" key="4">
    <source>
        <dbReference type="ARBA" id="ARBA00023295"/>
    </source>
</evidence>
<dbReference type="PANTHER" id="PTHR43301:SF3">
    <property type="entry name" value="ARABINAN ENDO-1,5-ALPHA-L-ARABINOSIDASE A-RELATED"/>
    <property type="match status" value="1"/>
</dbReference>
<keyword evidence="11" id="KW-1185">Reference proteome</keyword>
<dbReference type="GO" id="GO:0004553">
    <property type="term" value="F:hydrolase activity, hydrolyzing O-glycosyl compounds"/>
    <property type="evidence" value="ECO:0007669"/>
    <property type="project" value="InterPro"/>
</dbReference>
<evidence type="ECO:0000313" key="8">
    <source>
        <dbReference type="EMBL" id="KAA4089566.1"/>
    </source>
</evidence>
<dbReference type="Proteomes" id="UP000473905">
    <property type="component" value="Unassembled WGS sequence"/>
</dbReference>
<sequence length="318" mass="35877">MMKISKLLCKSFALLSLLLIACSNTDDIQQKVTEIDASQLKVRDPFIFYDADTDYYYLHVNGTLKVKSYKSKDLLTWQENGYSFLPSAGFWGKEDFWAPDFYKYEDKYYLFITLSAPGVKRGTSVLVSDRVTGTFQPLVNNAVTPQEWTCLDGSLYVDSEGTPWIFYCREWVEVGDGEIYVQQLKDDLTMTEGEPHLLFKASEAPWVGPVTLGENTGNVTDAPTVYRLESGALLMLWSSFTKDGKYCIGQALSESGNVQGPWVQMPEPLNNDDGGHAMLFKDKNGNLKISYHSPNTTGLERLTIKDVVIENNKVRIIE</sequence>
<dbReference type="EMBL" id="FMYE01000020">
    <property type="protein sequence ID" value="SDB77345.1"/>
    <property type="molecule type" value="Genomic_DNA"/>
</dbReference>
<organism evidence="9 10">
    <name type="scientific">Bacteroides ovatus</name>
    <dbReference type="NCBI Taxonomy" id="28116"/>
    <lineage>
        <taxon>Bacteria</taxon>
        <taxon>Pseudomonadati</taxon>
        <taxon>Bacteroidota</taxon>
        <taxon>Bacteroidia</taxon>
        <taxon>Bacteroidales</taxon>
        <taxon>Bacteroidaceae</taxon>
        <taxon>Bacteroides</taxon>
    </lineage>
</organism>
<keyword evidence="7" id="KW-0732">Signal</keyword>
<reference evidence="8 11" key="2">
    <citation type="journal article" date="2019" name="Nat. Med.">
        <title>A library of human gut bacterial isolates paired with longitudinal multiomics data enables mechanistic microbiome research.</title>
        <authorList>
            <person name="Poyet M."/>
            <person name="Groussin M."/>
            <person name="Gibbons S.M."/>
            <person name="Avila-Pacheco J."/>
            <person name="Jiang X."/>
            <person name="Kearney S.M."/>
            <person name="Perrotta A.R."/>
            <person name="Berdy B."/>
            <person name="Zhao S."/>
            <person name="Lieberman T.D."/>
            <person name="Swanson P.K."/>
            <person name="Smith M."/>
            <person name="Roesemann S."/>
            <person name="Alexander J.E."/>
            <person name="Rich S.A."/>
            <person name="Livny J."/>
            <person name="Vlamakis H."/>
            <person name="Clish C."/>
            <person name="Bullock K."/>
            <person name="Deik A."/>
            <person name="Scott J."/>
            <person name="Pierce K.A."/>
            <person name="Xavier R.J."/>
            <person name="Alm E.J."/>
        </authorList>
    </citation>
    <scope>NUCLEOTIDE SEQUENCE [LARGE SCALE GENOMIC DNA]</scope>
    <source>
        <strain evidence="8 11">BIOML-A134</strain>
    </source>
</reference>
<dbReference type="PROSITE" id="PS51257">
    <property type="entry name" value="PROKAR_LIPOPROTEIN"/>
    <property type="match status" value="1"/>
</dbReference>
<dbReference type="InterPro" id="IPR023296">
    <property type="entry name" value="Glyco_hydro_beta-prop_sf"/>
</dbReference>
<keyword evidence="4 6" id="KW-0326">Glycosidase</keyword>
<gene>
    <name evidence="8" type="ORF">F3D66_27070</name>
    <name evidence="9" type="ORF">SAMN05192581_102046</name>
</gene>
<accession>A0A1G6G6C3</accession>
<evidence type="ECO:0000256" key="6">
    <source>
        <dbReference type="RuleBase" id="RU361187"/>
    </source>
</evidence>
<evidence type="ECO:0000256" key="2">
    <source>
        <dbReference type="ARBA" id="ARBA00009865"/>
    </source>
</evidence>
<dbReference type="EMBL" id="VWKB01000054">
    <property type="protein sequence ID" value="KAA4089566.1"/>
    <property type="molecule type" value="Genomic_DNA"/>
</dbReference>
<dbReference type="SUPFAM" id="SSF75005">
    <property type="entry name" value="Arabinanase/levansucrase/invertase"/>
    <property type="match status" value="1"/>
</dbReference>
<dbReference type="GO" id="GO:0005975">
    <property type="term" value="P:carbohydrate metabolic process"/>
    <property type="evidence" value="ECO:0007669"/>
    <property type="project" value="InterPro"/>
</dbReference>
<dbReference type="RefSeq" id="WP_081353366.1">
    <property type="nucleotide sequence ID" value="NZ_FMYE01000020.1"/>
</dbReference>
<feature type="site" description="Important for catalytic activity, responsible for pKa modulation of the active site Glu and correct orientation of both the proton donor and substrate" evidence="5">
    <location>
        <position position="152"/>
    </location>
</feature>
<evidence type="ECO:0000313" key="11">
    <source>
        <dbReference type="Proteomes" id="UP000473905"/>
    </source>
</evidence>
<feature type="chain" id="PRO_5044557465" evidence="7">
    <location>
        <begin position="22"/>
        <end position="318"/>
    </location>
</feature>
<protein>
    <submittedName>
        <fullName evidence="8">Family 43 glycosylhydrolase</fullName>
    </submittedName>
    <submittedName>
        <fullName evidence="9">Glycosyl hydrolases family 43</fullName>
    </submittedName>
</protein>
<comment type="pathway">
    <text evidence="1">Glycan metabolism; L-arabinan degradation.</text>
</comment>
<evidence type="ECO:0000256" key="1">
    <source>
        <dbReference type="ARBA" id="ARBA00004834"/>
    </source>
</evidence>
<dbReference type="CDD" id="cd08981">
    <property type="entry name" value="GH43_Bt1873-like"/>
    <property type="match status" value="1"/>
</dbReference>
<evidence type="ECO:0000313" key="10">
    <source>
        <dbReference type="Proteomes" id="UP000183670"/>
    </source>
</evidence>
<evidence type="ECO:0000256" key="7">
    <source>
        <dbReference type="SAM" id="SignalP"/>
    </source>
</evidence>
<dbReference type="Pfam" id="PF04616">
    <property type="entry name" value="Glyco_hydro_43"/>
    <property type="match status" value="1"/>
</dbReference>
<keyword evidence="3 6" id="KW-0378">Hydrolase</keyword>
<dbReference type="PANTHER" id="PTHR43301">
    <property type="entry name" value="ARABINAN ENDO-1,5-ALPHA-L-ARABINOSIDASE"/>
    <property type="match status" value="1"/>
</dbReference>
<comment type="similarity">
    <text evidence="2 6">Belongs to the glycosyl hydrolase 43 family.</text>
</comment>
<evidence type="ECO:0000313" key="9">
    <source>
        <dbReference type="EMBL" id="SDB77345.1"/>
    </source>
</evidence>
<evidence type="ECO:0000256" key="5">
    <source>
        <dbReference type="PIRSR" id="PIRSR606710-2"/>
    </source>
</evidence>
<dbReference type="Gene3D" id="2.115.10.20">
    <property type="entry name" value="Glycosyl hydrolase domain, family 43"/>
    <property type="match status" value="1"/>
</dbReference>
<dbReference type="InterPro" id="IPR050727">
    <property type="entry name" value="GH43_arabinanases"/>
</dbReference>
<evidence type="ECO:0000256" key="3">
    <source>
        <dbReference type="ARBA" id="ARBA00022801"/>
    </source>
</evidence>
<proteinExistence type="inferred from homology"/>